<evidence type="ECO:0000313" key="2">
    <source>
        <dbReference type="Proteomes" id="UP001327560"/>
    </source>
</evidence>
<dbReference type="AlphaFoldDB" id="A0AAQ3KMC6"/>
<name>A0AAQ3KMC6_9LILI</name>
<evidence type="ECO:0000313" key="1">
    <source>
        <dbReference type="EMBL" id="WOL11215.1"/>
    </source>
</evidence>
<gene>
    <name evidence="1" type="ORF">Cni_G19977</name>
</gene>
<sequence>MRTCLVFSLKDLEFMFHPSIHCGLHWNCTALVAFLQSSHQLFSTSLVAFLQSTHQLFSTRLGKNLSFPHYSVLIQFSFVFSQLVNWEWFYHHPYGFRGP</sequence>
<proteinExistence type="predicted"/>
<protein>
    <submittedName>
        <fullName evidence="1">Uncharacterized protein</fullName>
    </submittedName>
</protein>
<accession>A0AAQ3KMC6</accession>
<reference evidence="1 2" key="1">
    <citation type="submission" date="2023-10" db="EMBL/GenBank/DDBJ databases">
        <title>Chromosome-scale genome assembly provides insights into flower coloration mechanisms of Canna indica.</title>
        <authorList>
            <person name="Li C."/>
        </authorList>
    </citation>
    <scope>NUCLEOTIDE SEQUENCE [LARGE SCALE GENOMIC DNA]</scope>
    <source>
        <tissue evidence="1">Flower</tissue>
    </source>
</reference>
<keyword evidence="2" id="KW-1185">Reference proteome</keyword>
<dbReference type="Proteomes" id="UP001327560">
    <property type="component" value="Chromosome 6"/>
</dbReference>
<organism evidence="1 2">
    <name type="scientific">Canna indica</name>
    <name type="common">Indian-shot</name>
    <dbReference type="NCBI Taxonomy" id="4628"/>
    <lineage>
        <taxon>Eukaryota</taxon>
        <taxon>Viridiplantae</taxon>
        <taxon>Streptophyta</taxon>
        <taxon>Embryophyta</taxon>
        <taxon>Tracheophyta</taxon>
        <taxon>Spermatophyta</taxon>
        <taxon>Magnoliopsida</taxon>
        <taxon>Liliopsida</taxon>
        <taxon>Zingiberales</taxon>
        <taxon>Cannaceae</taxon>
        <taxon>Canna</taxon>
    </lineage>
</organism>
<dbReference type="EMBL" id="CP136895">
    <property type="protein sequence ID" value="WOL11215.1"/>
    <property type="molecule type" value="Genomic_DNA"/>
</dbReference>